<accession>A0A9P4W9X3</accession>
<evidence type="ECO:0000313" key="1">
    <source>
        <dbReference type="EMBL" id="KAF3004829.1"/>
    </source>
</evidence>
<organism evidence="1 2">
    <name type="scientific">Curvularia kusanoi</name>
    <name type="common">Cochliobolus kusanoi</name>
    <dbReference type="NCBI Taxonomy" id="90978"/>
    <lineage>
        <taxon>Eukaryota</taxon>
        <taxon>Fungi</taxon>
        <taxon>Dikarya</taxon>
        <taxon>Ascomycota</taxon>
        <taxon>Pezizomycotina</taxon>
        <taxon>Dothideomycetes</taxon>
        <taxon>Pleosporomycetidae</taxon>
        <taxon>Pleosporales</taxon>
        <taxon>Pleosporineae</taxon>
        <taxon>Pleosporaceae</taxon>
        <taxon>Curvularia</taxon>
    </lineage>
</organism>
<gene>
    <name evidence="1" type="ORF">E8E13_004191</name>
</gene>
<name>A0A9P4W9X3_CURKU</name>
<dbReference type="Proteomes" id="UP000801428">
    <property type="component" value="Unassembled WGS sequence"/>
</dbReference>
<reference evidence="1" key="1">
    <citation type="submission" date="2019-04" db="EMBL/GenBank/DDBJ databases">
        <title>Sequencing of skin fungus with MAO and IRED activity.</title>
        <authorList>
            <person name="Marsaioli A.J."/>
            <person name="Bonatto J.M.C."/>
            <person name="Reis Junior O."/>
        </authorList>
    </citation>
    <scope>NUCLEOTIDE SEQUENCE</scope>
    <source>
        <strain evidence="1">30M1</strain>
    </source>
</reference>
<evidence type="ECO:0000313" key="2">
    <source>
        <dbReference type="Proteomes" id="UP000801428"/>
    </source>
</evidence>
<protein>
    <submittedName>
        <fullName evidence="1">Uncharacterized protein</fullName>
    </submittedName>
</protein>
<dbReference type="AlphaFoldDB" id="A0A9P4W9X3"/>
<proteinExistence type="predicted"/>
<comment type="caution">
    <text evidence="1">The sequence shown here is derived from an EMBL/GenBank/DDBJ whole genome shotgun (WGS) entry which is preliminary data.</text>
</comment>
<sequence length="158" mass="18151">MDVQYAIAEYMAEYMRARSHLHTITLPVSQFYPSNGTFSTEFGVLSKDAYGGDTVSMSPTIILIYDYFKYTRLPGYAHYKSAKFVNDLQVSFNCFEALLDKRITLRIKKKWAALGYLAGPPYCTADDELVNYSKDDLTCSDWSSDEDLYQAELEDFWS</sequence>
<dbReference type="EMBL" id="SWKU01000007">
    <property type="protein sequence ID" value="KAF3004829.1"/>
    <property type="molecule type" value="Genomic_DNA"/>
</dbReference>
<keyword evidence="2" id="KW-1185">Reference proteome</keyword>